<protein>
    <submittedName>
        <fullName evidence="11">Biopolymer transport protein ExbB</fullName>
    </submittedName>
</protein>
<keyword evidence="3" id="KW-1003">Cell membrane</keyword>
<evidence type="ECO:0000256" key="1">
    <source>
        <dbReference type="ARBA" id="ARBA00004651"/>
    </source>
</evidence>
<evidence type="ECO:0000259" key="10">
    <source>
        <dbReference type="Pfam" id="PF01618"/>
    </source>
</evidence>
<feature type="domain" description="MotA/TolQ/ExbB proton channel" evidence="10">
    <location>
        <begin position="101"/>
        <end position="204"/>
    </location>
</feature>
<organism evidence="11 12">
    <name type="scientific">Acidithiobacillus thiooxidans ATCC 19377</name>
    <dbReference type="NCBI Taxonomy" id="637390"/>
    <lineage>
        <taxon>Bacteria</taxon>
        <taxon>Pseudomonadati</taxon>
        <taxon>Pseudomonadota</taxon>
        <taxon>Acidithiobacillia</taxon>
        <taxon>Acidithiobacillales</taxon>
        <taxon>Acidithiobacillaceae</taxon>
        <taxon>Acidithiobacillus</taxon>
    </lineage>
</organism>
<dbReference type="GO" id="GO:0017038">
    <property type="term" value="P:protein import"/>
    <property type="evidence" value="ECO:0007669"/>
    <property type="project" value="TreeGrafter"/>
</dbReference>
<dbReference type="EMBL" id="SZUV01000001">
    <property type="protein sequence ID" value="TQN51699.1"/>
    <property type="molecule type" value="Genomic_DNA"/>
</dbReference>
<comment type="caution">
    <text evidence="11">The sequence shown here is derived from an EMBL/GenBank/DDBJ whole genome shotgun (WGS) entry which is preliminary data.</text>
</comment>
<evidence type="ECO:0000313" key="11">
    <source>
        <dbReference type="EMBL" id="TQN51699.1"/>
    </source>
</evidence>
<evidence type="ECO:0000256" key="3">
    <source>
        <dbReference type="ARBA" id="ARBA00022475"/>
    </source>
</evidence>
<evidence type="ECO:0000256" key="4">
    <source>
        <dbReference type="ARBA" id="ARBA00022692"/>
    </source>
</evidence>
<evidence type="ECO:0000256" key="7">
    <source>
        <dbReference type="ARBA" id="ARBA00023136"/>
    </source>
</evidence>
<dbReference type="GO" id="GO:0005886">
    <property type="term" value="C:plasma membrane"/>
    <property type="evidence" value="ECO:0007669"/>
    <property type="project" value="UniProtKB-SubCell"/>
</dbReference>
<keyword evidence="6 9" id="KW-1133">Transmembrane helix</keyword>
<evidence type="ECO:0000313" key="12">
    <source>
        <dbReference type="Proteomes" id="UP000315403"/>
    </source>
</evidence>
<dbReference type="Pfam" id="PF01618">
    <property type="entry name" value="MotA_ExbB"/>
    <property type="match status" value="1"/>
</dbReference>
<evidence type="ECO:0000256" key="9">
    <source>
        <dbReference type="SAM" id="Phobius"/>
    </source>
</evidence>
<dbReference type="PANTHER" id="PTHR30625:SF15">
    <property type="entry name" value="BIOPOLYMER TRANSPORT PROTEIN EXBB"/>
    <property type="match status" value="1"/>
</dbReference>
<evidence type="ECO:0000256" key="8">
    <source>
        <dbReference type="RuleBase" id="RU004057"/>
    </source>
</evidence>
<proteinExistence type="inferred from homology"/>
<keyword evidence="2 8" id="KW-0813">Transport</keyword>
<accession>A0A543Q5V3</accession>
<dbReference type="InterPro" id="IPR050790">
    <property type="entry name" value="ExbB/TolQ_transport"/>
</dbReference>
<feature type="transmembrane region" description="Helical" evidence="9">
    <location>
        <begin position="171"/>
        <end position="192"/>
    </location>
</feature>
<evidence type="ECO:0000256" key="6">
    <source>
        <dbReference type="ARBA" id="ARBA00022989"/>
    </source>
</evidence>
<feature type="transmembrane region" description="Helical" evidence="9">
    <location>
        <begin position="124"/>
        <end position="151"/>
    </location>
</feature>
<keyword evidence="5 8" id="KW-0653">Protein transport</keyword>
<keyword evidence="4 9" id="KW-0812">Transmembrane</keyword>
<dbReference type="RefSeq" id="WP_246864994.1">
    <property type="nucleotide sequence ID" value="NZ_SZUV01000001.1"/>
</dbReference>
<keyword evidence="7 9" id="KW-0472">Membrane</keyword>
<evidence type="ECO:0000256" key="2">
    <source>
        <dbReference type="ARBA" id="ARBA00022448"/>
    </source>
</evidence>
<dbReference type="InterPro" id="IPR002898">
    <property type="entry name" value="MotA_ExbB_proton_chnl"/>
</dbReference>
<evidence type="ECO:0000256" key="5">
    <source>
        <dbReference type="ARBA" id="ARBA00022927"/>
    </source>
</evidence>
<dbReference type="PANTHER" id="PTHR30625">
    <property type="entry name" value="PROTEIN TOLQ"/>
    <property type="match status" value="1"/>
</dbReference>
<sequence>MSVAGVLAKYDFHYAREHAMEVLFHLAAVSGGILYLMPLLLLAVLFVALERGWALAMIRRKGDDLLRDLHSRKGRESLETELAKTPSCPQQAVFAAVLASHDLASGDAYAEEAMLAQATLLDRGLWILDTAVTLAPLLGLLGTIIGMFNAFQVLGNPDTAPTAITGHVAEALVATATGLAIAIVGLVFFNGLQQRVRLVLHQMERIKVSSLNRLYRQPVRTHGDASVSLLARRGEV</sequence>
<reference evidence="11 12" key="1">
    <citation type="submission" date="2019-03" db="EMBL/GenBank/DDBJ databases">
        <title>New insights into Acidothiobacillus thiooxidans sulfur metabolism through coupled gene expression, solution geochemistry, microscopy and spectroscopy analyses.</title>
        <authorList>
            <person name="Camacho D."/>
            <person name="Frazao R."/>
            <person name="Fouillen A."/>
            <person name="Nanci A."/>
            <person name="Lang B.F."/>
            <person name="Apte S.C."/>
            <person name="Baron C."/>
            <person name="Warren L.A."/>
        </authorList>
    </citation>
    <scope>NUCLEOTIDE SEQUENCE [LARGE SCALE GENOMIC DNA]</scope>
    <source>
        <strain evidence="11 12">ATCC 19377</strain>
    </source>
</reference>
<comment type="similarity">
    <text evidence="8">Belongs to the exbB/tolQ family.</text>
</comment>
<dbReference type="Proteomes" id="UP000315403">
    <property type="component" value="Unassembled WGS sequence"/>
</dbReference>
<name>A0A543Q5V3_ACITH</name>
<gene>
    <name evidence="11" type="primary">exbB_2</name>
    <name evidence="11" type="ORF">DLNHIDIE_01576</name>
</gene>
<dbReference type="AlphaFoldDB" id="A0A543Q5V3"/>
<comment type="subcellular location">
    <subcellularLocation>
        <location evidence="1">Cell membrane</location>
        <topology evidence="1">Multi-pass membrane protein</topology>
    </subcellularLocation>
    <subcellularLocation>
        <location evidence="8">Membrane</location>
        <topology evidence="8">Multi-pass membrane protein</topology>
    </subcellularLocation>
</comment>
<feature type="transmembrane region" description="Helical" evidence="9">
    <location>
        <begin position="22"/>
        <end position="49"/>
    </location>
</feature>